<dbReference type="AlphaFoldDB" id="A0A0A9CXI4"/>
<name>A0A0A9CXI4_ARUDO</name>
<reference evidence="1" key="1">
    <citation type="submission" date="2014-09" db="EMBL/GenBank/DDBJ databases">
        <authorList>
            <person name="Magalhaes I.L.F."/>
            <person name="Oliveira U."/>
            <person name="Santos F.R."/>
            <person name="Vidigal T.H.D.A."/>
            <person name="Brescovit A.D."/>
            <person name="Santos A.J."/>
        </authorList>
    </citation>
    <scope>NUCLEOTIDE SEQUENCE</scope>
    <source>
        <tissue evidence="1">Shoot tissue taken approximately 20 cm above the soil surface</tissue>
    </source>
</reference>
<accession>A0A0A9CXI4</accession>
<protein>
    <submittedName>
        <fullName evidence="1">Uncharacterized protein</fullName>
    </submittedName>
</protein>
<organism evidence="1">
    <name type="scientific">Arundo donax</name>
    <name type="common">Giant reed</name>
    <name type="synonym">Donax arundinaceus</name>
    <dbReference type="NCBI Taxonomy" id="35708"/>
    <lineage>
        <taxon>Eukaryota</taxon>
        <taxon>Viridiplantae</taxon>
        <taxon>Streptophyta</taxon>
        <taxon>Embryophyta</taxon>
        <taxon>Tracheophyta</taxon>
        <taxon>Spermatophyta</taxon>
        <taxon>Magnoliopsida</taxon>
        <taxon>Liliopsida</taxon>
        <taxon>Poales</taxon>
        <taxon>Poaceae</taxon>
        <taxon>PACMAD clade</taxon>
        <taxon>Arundinoideae</taxon>
        <taxon>Arundineae</taxon>
        <taxon>Arundo</taxon>
    </lineage>
</organism>
<sequence>MHIHMLIPQFNQKTYRLHISISLNFQHIDNKCSFLAFNSQLKCTHHRRHRIAFRQEKWMSVCSTST</sequence>
<dbReference type="EMBL" id="GBRH01218787">
    <property type="protein sequence ID" value="JAD79108.1"/>
    <property type="molecule type" value="Transcribed_RNA"/>
</dbReference>
<evidence type="ECO:0000313" key="1">
    <source>
        <dbReference type="EMBL" id="JAD79108.1"/>
    </source>
</evidence>
<reference evidence="1" key="2">
    <citation type="journal article" date="2015" name="Data Brief">
        <title>Shoot transcriptome of the giant reed, Arundo donax.</title>
        <authorList>
            <person name="Barrero R.A."/>
            <person name="Guerrero F.D."/>
            <person name="Moolhuijzen P."/>
            <person name="Goolsby J.A."/>
            <person name="Tidwell J."/>
            <person name="Bellgard S.E."/>
            <person name="Bellgard M.I."/>
        </authorList>
    </citation>
    <scope>NUCLEOTIDE SEQUENCE</scope>
    <source>
        <tissue evidence="1">Shoot tissue taken approximately 20 cm above the soil surface</tissue>
    </source>
</reference>
<proteinExistence type="predicted"/>